<dbReference type="GO" id="GO:0003677">
    <property type="term" value="F:DNA binding"/>
    <property type="evidence" value="ECO:0007669"/>
    <property type="project" value="UniProtKB-KW"/>
</dbReference>
<dbReference type="InterPro" id="IPR008984">
    <property type="entry name" value="SMAD_FHA_dom_sf"/>
</dbReference>
<dbReference type="InterPro" id="IPR058031">
    <property type="entry name" value="AAA_lid_NorR"/>
</dbReference>
<dbReference type="SUPFAM" id="SSF49879">
    <property type="entry name" value="SMAD/FHA domain"/>
    <property type="match status" value="2"/>
</dbReference>
<dbReference type="GO" id="GO:0006355">
    <property type="term" value="P:regulation of DNA-templated transcription"/>
    <property type="evidence" value="ECO:0007669"/>
    <property type="project" value="InterPro"/>
</dbReference>
<proteinExistence type="predicted"/>
<reference evidence="9" key="1">
    <citation type="journal article" date="2020" name="Appl. Environ. Microbiol.">
        <title>Diazotrophic Anaeromyxobacter Isolates from Soils.</title>
        <authorList>
            <person name="Masuda Y."/>
            <person name="Yamanaka H."/>
            <person name="Xu Z.X."/>
            <person name="Shiratori Y."/>
            <person name="Aono T."/>
            <person name="Amachi S."/>
            <person name="Senoo K."/>
            <person name="Itoh H."/>
        </authorList>
    </citation>
    <scope>NUCLEOTIDE SEQUENCE [LARGE SCALE GENOMIC DNA]</scope>
    <source>
        <strain evidence="9">R267</strain>
    </source>
</reference>
<dbReference type="Pfam" id="PF00158">
    <property type="entry name" value="Sigma54_activat"/>
    <property type="match status" value="1"/>
</dbReference>
<evidence type="ECO:0000313" key="8">
    <source>
        <dbReference type="EMBL" id="GEJ55909.1"/>
    </source>
</evidence>
<dbReference type="InterPro" id="IPR032030">
    <property type="entry name" value="YscD_cytoplasmic_dom"/>
</dbReference>
<dbReference type="Pfam" id="PF16697">
    <property type="entry name" value="Yop-YscD_cpl"/>
    <property type="match status" value="1"/>
</dbReference>
<dbReference type="InterPro" id="IPR003593">
    <property type="entry name" value="AAA+_ATPase"/>
</dbReference>
<dbReference type="PANTHER" id="PTHR32071:SF117">
    <property type="entry name" value="PTS-DEPENDENT DIHYDROXYACETONE KINASE OPERON REGULATORY PROTEIN-RELATED"/>
    <property type="match status" value="1"/>
</dbReference>
<dbReference type="PANTHER" id="PTHR32071">
    <property type="entry name" value="TRANSCRIPTIONAL REGULATORY PROTEIN"/>
    <property type="match status" value="1"/>
</dbReference>
<sequence>MPELAFFRHGEELLRVALADRTSVGRAPDCDVCLPDPALSRLQAEVERRGDGFVLVDRSGRGTRVGAEVRSEAPLTDGTEIALGAWRALFRAGPGGDDGLTRRGGLTALRAAGPEPAPAARLRIRERARERVIDLDGDRLVVGKDPSADVVLDDPFVSARHLRLERRGARWHLRDLGSTNGTLVGGLRVAEAELAPGLAVALGDSELVLEGAARPRPAEAAFEGMISGAPALRQLFELVERVAPSDAAVTILGETGTGKELVARALHRLSSRRDRAFIPVNCSAIAESLIESELFGHEKGAFSGADRLRKGAFEEADGGTIFLDEIGELPIDLQPKLLRTLELGEVKRVGASRPLTVNVRIVAATHRDLQAQVRAGKFREDLYYRLCVVPLTIPPLRARAGDVGPLAAHFLARAAPRGLPVRFSDEALEKLSRYEWPGNVRQLKNVVQRALLFRGQGLVIPPSAVTFEDARGASAGAGDHDTLFVRGLTMEDLEREAIRLSLRRHRGKRAAVVKELAIAKSTVMKRIAQWSLQDEGRDPALSLPDEED</sequence>
<keyword evidence="9" id="KW-1185">Reference proteome</keyword>
<keyword evidence="1" id="KW-0547">Nucleotide-binding</keyword>
<evidence type="ECO:0000259" key="6">
    <source>
        <dbReference type="PROSITE" id="PS50006"/>
    </source>
</evidence>
<dbReference type="SUPFAM" id="SSF52540">
    <property type="entry name" value="P-loop containing nucleoside triphosphate hydrolases"/>
    <property type="match status" value="1"/>
</dbReference>
<dbReference type="EMBL" id="BJTG01000002">
    <property type="protein sequence ID" value="GEJ55909.1"/>
    <property type="molecule type" value="Genomic_DNA"/>
</dbReference>
<gene>
    <name evidence="8" type="ORF">AMYX_06500</name>
</gene>
<dbReference type="InterPro" id="IPR025944">
    <property type="entry name" value="Sigma_54_int_dom_CS"/>
</dbReference>
<protein>
    <recommendedName>
        <fullName evidence="10">FHA domain-containing protein</fullName>
    </recommendedName>
</protein>
<comment type="caution">
    <text evidence="8">The sequence shown here is derived from an EMBL/GenBank/DDBJ whole genome shotgun (WGS) entry which is preliminary data.</text>
</comment>
<evidence type="ECO:0008006" key="10">
    <source>
        <dbReference type="Google" id="ProtNLM"/>
    </source>
</evidence>
<evidence type="ECO:0000256" key="1">
    <source>
        <dbReference type="ARBA" id="ARBA00022741"/>
    </source>
</evidence>
<dbReference type="CDD" id="cd00009">
    <property type="entry name" value="AAA"/>
    <property type="match status" value="1"/>
</dbReference>
<dbReference type="PROSITE" id="PS50006">
    <property type="entry name" value="FHA_DOMAIN"/>
    <property type="match status" value="2"/>
</dbReference>
<evidence type="ECO:0000256" key="5">
    <source>
        <dbReference type="ARBA" id="ARBA00023163"/>
    </source>
</evidence>
<dbReference type="Gene3D" id="2.60.200.20">
    <property type="match status" value="2"/>
</dbReference>
<dbReference type="PROSITE" id="PS50045">
    <property type="entry name" value="SIGMA54_INTERACT_4"/>
    <property type="match status" value="1"/>
</dbReference>
<keyword evidence="2" id="KW-0067">ATP-binding</keyword>
<name>A0A7I9VI31_9BACT</name>
<dbReference type="RefSeq" id="WP_176062936.1">
    <property type="nucleotide sequence ID" value="NZ_BJTG01000002.1"/>
</dbReference>
<evidence type="ECO:0000259" key="7">
    <source>
        <dbReference type="PROSITE" id="PS50045"/>
    </source>
</evidence>
<keyword evidence="5" id="KW-0804">Transcription</keyword>
<dbReference type="GO" id="GO:0005524">
    <property type="term" value="F:ATP binding"/>
    <property type="evidence" value="ECO:0007669"/>
    <property type="project" value="UniProtKB-KW"/>
</dbReference>
<feature type="domain" description="Sigma-54 factor interaction" evidence="7">
    <location>
        <begin position="225"/>
        <end position="452"/>
    </location>
</feature>
<dbReference type="Proteomes" id="UP000503640">
    <property type="component" value="Unassembled WGS sequence"/>
</dbReference>
<organism evidence="8 9">
    <name type="scientific">Anaeromyxobacter diazotrophicus</name>
    <dbReference type="NCBI Taxonomy" id="2590199"/>
    <lineage>
        <taxon>Bacteria</taxon>
        <taxon>Pseudomonadati</taxon>
        <taxon>Myxococcota</taxon>
        <taxon>Myxococcia</taxon>
        <taxon>Myxococcales</taxon>
        <taxon>Cystobacterineae</taxon>
        <taxon>Anaeromyxobacteraceae</taxon>
        <taxon>Anaeromyxobacter</taxon>
    </lineage>
</organism>
<dbReference type="AlphaFoldDB" id="A0A7I9VI31"/>
<dbReference type="InterPro" id="IPR009057">
    <property type="entry name" value="Homeodomain-like_sf"/>
</dbReference>
<dbReference type="Pfam" id="PF25601">
    <property type="entry name" value="AAA_lid_14"/>
    <property type="match status" value="1"/>
</dbReference>
<dbReference type="Gene3D" id="3.40.50.300">
    <property type="entry name" value="P-loop containing nucleotide triphosphate hydrolases"/>
    <property type="match status" value="1"/>
</dbReference>
<dbReference type="InterPro" id="IPR025943">
    <property type="entry name" value="Sigma_54_int_dom_ATP-bd_2"/>
</dbReference>
<dbReference type="InterPro" id="IPR002078">
    <property type="entry name" value="Sigma_54_int"/>
</dbReference>
<dbReference type="PROSITE" id="PS00676">
    <property type="entry name" value="SIGMA54_INTERACT_2"/>
    <property type="match status" value="1"/>
</dbReference>
<dbReference type="Pfam" id="PF00498">
    <property type="entry name" value="FHA"/>
    <property type="match status" value="1"/>
</dbReference>
<dbReference type="PROSITE" id="PS00688">
    <property type="entry name" value="SIGMA54_INTERACT_3"/>
    <property type="match status" value="1"/>
</dbReference>
<evidence type="ECO:0000256" key="3">
    <source>
        <dbReference type="ARBA" id="ARBA00023015"/>
    </source>
</evidence>
<evidence type="ECO:0000256" key="4">
    <source>
        <dbReference type="ARBA" id="ARBA00023125"/>
    </source>
</evidence>
<evidence type="ECO:0000256" key="2">
    <source>
        <dbReference type="ARBA" id="ARBA00022840"/>
    </source>
</evidence>
<keyword evidence="4" id="KW-0238">DNA-binding</keyword>
<dbReference type="SUPFAM" id="SSF46689">
    <property type="entry name" value="Homeodomain-like"/>
    <property type="match status" value="1"/>
</dbReference>
<evidence type="ECO:0000313" key="9">
    <source>
        <dbReference type="Proteomes" id="UP000503640"/>
    </source>
</evidence>
<feature type="domain" description="FHA" evidence="6">
    <location>
        <begin position="140"/>
        <end position="189"/>
    </location>
</feature>
<dbReference type="CDD" id="cd00060">
    <property type="entry name" value="FHA"/>
    <property type="match status" value="2"/>
</dbReference>
<dbReference type="SMART" id="SM00382">
    <property type="entry name" value="AAA"/>
    <property type="match status" value="1"/>
</dbReference>
<accession>A0A7I9VI31</accession>
<dbReference type="Gene3D" id="1.10.8.60">
    <property type="match status" value="1"/>
</dbReference>
<dbReference type="SMART" id="SM00240">
    <property type="entry name" value="FHA"/>
    <property type="match status" value="2"/>
</dbReference>
<feature type="domain" description="FHA" evidence="6">
    <location>
        <begin position="22"/>
        <end position="70"/>
    </location>
</feature>
<dbReference type="InterPro" id="IPR027417">
    <property type="entry name" value="P-loop_NTPase"/>
</dbReference>
<dbReference type="FunFam" id="3.40.50.300:FF:000006">
    <property type="entry name" value="DNA-binding transcriptional regulator NtrC"/>
    <property type="match status" value="1"/>
</dbReference>
<dbReference type="InterPro" id="IPR000253">
    <property type="entry name" value="FHA_dom"/>
</dbReference>
<keyword evidence="3" id="KW-0805">Transcription regulation</keyword>